<sequence length="142" mass="15829">IIFSAFATVFDVRITYKYVANFAEMQGYVDGGTAKPSRSNLLLKHPQIKYIDVSFEADYTGQDLIDAIRSYIYDATEEVEAFDILTLASQLGATTSTITSMSLTADRYDSDGNKKTETSTDEITKTRIQLFVPRDITIIAIT</sequence>
<evidence type="ECO:0000313" key="1">
    <source>
        <dbReference type="EMBL" id="KKK71228.1"/>
    </source>
</evidence>
<reference evidence="1" key="1">
    <citation type="journal article" date="2015" name="Nature">
        <title>Complex archaea that bridge the gap between prokaryotes and eukaryotes.</title>
        <authorList>
            <person name="Spang A."/>
            <person name="Saw J.H."/>
            <person name="Jorgensen S.L."/>
            <person name="Zaremba-Niedzwiedzka K."/>
            <person name="Martijn J."/>
            <person name="Lind A.E."/>
            <person name="van Eijk R."/>
            <person name="Schleper C."/>
            <person name="Guy L."/>
            <person name="Ettema T.J."/>
        </authorList>
    </citation>
    <scope>NUCLEOTIDE SEQUENCE</scope>
</reference>
<proteinExistence type="predicted"/>
<name>A0A0F8XQH1_9ZZZZ</name>
<dbReference type="EMBL" id="LAZR01057828">
    <property type="protein sequence ID" value="KKK71228.1"/>
    <property type="molecule type" value="Genomic_DNA"/>
</dbReference>
<dbReference type="AlphaFoldDB" id="A0A0F8XQH1"/>
<accession>A0A0F8XQH1</accession>
<feature type="non-terminal residue" evidence="1">
    <location>
        <position position="1"/>
    </location>
</feature>
<gene>
    <name evidence="1" type="ORF">LCGC14_2916020</name>
</gene>
<organism evidence="1">
    <name type="scientific">marine sediment metagenome</name>
    <dbReference type="NCBI Taxonomy" id="412755"/>
    <lineage>
        <taxon>unclassified sequences</taxon>
        <taxon>metagenomes</taxon>
        <taxon>ecological metagenomes</taxon>
    </lineage>
</organism>
<protein>
    <submittedName>
        <fullName evidence="1">Uncharacterized protein</fullName>
    </submittedName>
</protein>
<comment type="caution">
    <text evidence="1">The sequence shown here is derived from an EMBL/GenBank/DDBJ whole genome shotgun (WGS) entry which is preliminary data.</text>
</comment>